<evidence type="ECO:0000313" key="1">
    <source>
        <dbReference type="EMBL" id="KAJ6802484.1"/>
    </source>
</evidence>
<gene>
    <name evidence="1" type="ORF">M6B38_194090</name>
</gene>
<reference evidence="1" key="2">
    <citation type="submission" date="2023-04" db="EMBL/GenBank/DDBJ databases">
        <authorList>
            <person name="Bruccoleri R.E."/>
            <person name="Oakeley E.J."/>
            <person name="Faust A.-M."/>
            <person name="Dessus-Babus S."/>
            <person name="Altorfer M."/>
            <person name="Burckhardt D."/>
            <person name="Oertli M."/>
            <person name="Naumann U."/>
            <person name="Petersen F."/>
            <person name="Wong J."/>
        </authorList>
    </citation>
    <scope>NUCLEOTIDE SEQUENCE</scope>
    <source>
        <strain evidence="1">GSM-AAB239-AS_SAM_17_03QT</strain>
        <tissue evidence="1">Leaf</tissue>
    </source>
</reference>
<organism evidence="1 2">
    <name type="scientific">Iris pallida</name>
    <name type="common">Sweet iris</name>
    <dbReference type="NCBI Taxonomy" id="29817"/>
    <lineage>
        <taxon>Eukaryota</taxon>
        <taxon>Viridiplantae</taxon>
        <taxon>Streptophyta</taxon>
        <taxon>Embryophyta</taxon>
        <taxon>Tracheophyta</taxon>
        <taxon>Spermatophyta</taxon>
        <taxon>Magnoliopsida</taxon>
        <taxon>Liliopsida</taxon>
        <taxon>Asparagales</taxon>
        <taxon>Iridaceae</taxon>
        <taxon>Iridoideae</taxon>
        <taxon>Irideae</taxon>
        <taxon>Iris</taxon>
    </lineage>
</organism>
<accession>A0AAX6EEN7</accession>
<protein>
    <submittedName>
        <fullName evidence="1">Proteasome-associated protein ECM29-like protein isoform X1</fullName>
    </submittedName>
</protein>
<reference evidence="1" key="1">
    <citation type="journal article" date="2023" name="GigaByte">
        <title>Genome assembly of the bearded iris, Iris pallida Lam.</title>
        <authorList>
            <person name="Bruccoleri R.E."/>
            <person name="Oakeley E.J."/>
            <person name="Faust A.M.E."/>
            <person name="Altorfer M."/>
            <person name="Dessus-Babus S."/>
            <person name="Burckhardt D."/>
            <person name="Oertli M."/>
            <person name="Naumann U."/>
            <person name="Petersen F."/>
            <person name="Wong J."/>
        </authorList>
    </citation>
    <scope>NUCLEOTIDE SEQUENCE</scope>
    <source>
        <strain evidence="1">GSM-AAB239-AS_SAM_17_03QT</strain>
    </source>
</reference>
<keyword evidence="2" id="KW-1185">Reference proteome</keyword>
<dbReference type="AlphaFoldDB" id="A0AAX6EEN7"/>
<dbReference type="GO" id="GO:0000502">
    <property type="term" value="C:proteasome complex"/>
    <property type="evidence" value="ECO:0007669"/>
    <property type="project" value="UniProtKB-KW"/>
</dbReference>
<sequence length="76" mass="8261">MNNIIPLCCSGGGASEEFSHTAEACLAFERDHPDLIRSLSRNNIEAVVEHGSSFLFKSGENSERLMRSFLSGEGSN</sequence>
<keyword evidence="1" id="KW-0647">Proteasome</keyword>
<proteinExistence type="predicted"/>
<comment type="caution">
    <text evidence="1">The sequence shown here is derived from an EMBL/GenBank/DDBJ whole genome shotgun (WGS) entry which is preliminary data.</text>
</comment>
<evidence type="ECO:0000313" key="2">
    <source>
        <dbReference type="Proteomes" id="UP001140949"/>
    </source>
</evidence>
<dbReference type="EMBL" id="JANAVB010037227">
    <property type="protein sequence ID" value="KAJ6802484.1"/>
    <property type="molecule type" value="Genomic_DNA"/>
</dbReference>
<dbReference type="Proteomes" id="UP001140949">
    <property type="component" value="Unassembled WGS sequence"/>
</dbReference>
<name>A0AAX6EEN7_IRIPA</name>